<evidence type="ECO:0008006" key="4">
    <source>
        <dbReference type="Google" id="ProtNLM"/>
    </source>
</evidence>
<dbReference type="RefSeq" id="WP_215628272.1">
    <property type="nucleotide sequence ID" value="NZ_CP067089.2"/>
</dbReference>
<accession>A0A7T8BBV5</accession>
<name>A0A7T8BBV5_9SPIR</name>
<feature type="chain" id="PRO_5031548312" description="PEGA domain-containing protein" evidence="1">
    <location>
        <begin position="21"/>
        <end position="326"/>
    </location>
</feature>
<evidence type="ECO:0000256" key="1">
    <source>
        <dbReference type="SAM" id="SignalP"/>
    </source>
</evidence>
<evidence type="ECO:0000313" key="3">
    <source>
        <dbReference type="Proteomes" id="UP000595917"/>
    </source>
</evidence>
<keyword evidence="3" id="KW-1185">Reference proteome</keyword>
<sequence length="326" mass="36704">MRRRICVLAVLCILAAPLFSEDIRTMVAGILEVSLDNPAGNSISLTYVDSAVIVLGSDTRFFRGIELELTAPQKFLQHRGSLAIVLYSDLDAVPGTGVADLNLRQLSFEPIPNKIQTIYQIPIRTGHGLRASPYASLPAGIVRPEAFPILFRIMPVMKGLSEDIETMRFQLTARPILSDEGAVKITARFPEQLPDRPFTLLIDDEVVENYRDERVLKEGEHHLVIFSDDYRNESRRFLVERGKILELTIDLQDPTPLVVFEVPENTQIFFNDLPVEDSRMPIPTEPGEHKVRFQVGDYSVIKPLVIQKGKTYRVALTIDVSVHESD</sequence>
<organism evidence="2 3">
    <name type="scientific">Breznakiella homolactica</name>
    <dbReference type="NCBI Taxonomy" id="2798577"/>
    <lineage>
        <taxon>Bacteria</taxon>
        <taxon>Pseudomonadati</taxon>
        <taxon>Spirochaetota</taxon>
        <taxon>Spirochaetia</taxon>
        <taxon>Spirochaetales</taxon>
        <taxon>Breznakiellaceae</taxon>
        <taxon>Breznakiella</taxon>
    </lineage>
</organism>
<gene>
    <name evidence="2" type="ORF">JFL75_08630</name>
</gene>
<dbReference type="EMBL" id="CP067089">
    <property type="protein sequence ID" value="QQO10967.1"/>
    <property type="molecule type" value="Genomic_DNA"/>
</dbReference>
<evidence type="ECO:0000313" key="2">
    <source>
        <dbReference type="EMBL" id="QQO10967.1"/>
    </source>
</evidence>
<proteinExistence type="predicted"/>
<feature type="signal peptide" evidence="1">
    <location>
        <begin position="1"/>
        <end position="20"/>
    </location>
</feature>
<keyword evidence="1" id="KW-0732">Signal</keyword>
<reference evidence="2" key="1">
    <citation type="submission" date="2021-01" db="EMBL/GenBank/DDBJ databases">
        <title>Description of Breznakiella homolactica.</title>
        <authorList>
            <person name="Song Y."/>
            <person name="Brune A."/>
        </authorList>
    </citation>
    <scope>NUCLEOTIDE SEQUENCE</scope>
    <source>
        <strain evidence="2">RmG30</strain>
    </source>
</reference>
<dbReference type="Proteomes" id="UP000595917">
    <property type="component" value="Chromosome"/>
</dbReference>
<dbReference type="KEGG" id="bhc:JFL75_08630"/>
<protein>
    <recommendedName>
        <fullName evidence="4">PEGA domain-containing protein</fullName>
    </recommendedName>
</protein>
<dbReference type="AlphaFoldDB" id="A0A7T8BBV5"/>